<dbReference type="AlphaFoldDB" id="A0A9D4B9S8"/>
<reference evidence="1" key="2">
    <citation type="submission" date="2020-11" db="EMBL/GenBank/DDBJ databases">
        <authorList>
            <person name="McCartney M.A."/>
            <person name="Auch B."/>
            <person name="Kono T."/>
            <person name="Mallez S."/>
            <person name="Becker A."/>
            <person name="Gohl D.M."/>
            <person name="Silverstein K.A.T."/>
            <person name="Koren S."/>
            <person name="Bechman K.B."/>
            <person name="Herman A."/>
            <person name="Abrahante J.E."/>
            <person name="Garbe J."/>
        </authorList>
    </citation>
    <scope>NUCLEOTIDE SEQUENCE</scope>
    <source>
        <strain evidence="1">Duluth1</strain>
        <tissue evidence="1">Whole animal</tissue>
    </source>
</reference>
<evidence type="ECO:0000313" key="2">
    <source>
        <dbReference type="Proteomes" id="UP000828390"/>
    </source>
</evidence>
<gene>
    <name evidence="1" type="ORF">DPMN_082066</name>
</gene>
<comment type="caution">
    <text evidence="1">The sequence shown here is derived from an EMBL/GenBank/DDBJ whole genome shotgun (WGS) entry which is preliminary data.</text>
</comment>
<reference evidence="1" key="1">
    <citation type="journal article" date="2019" name="bioRxiv">
        <title>The Genome of the Zebra Mussel, Dreissena polymorpha: A Resource for Invasive Species Research.</title>
        <authorList>
            <person name="McCartney M.A."/>
            <person name="Auch B."/>
            <person name="Kono T."/>
            <person name="Mallez S."/>
            <person name="Zhang Y."/>
            <person name="Obille A."/>
            <person name="Becker A."/>
            <person name="Abrahante J.E."/>
            <person name="Garbe J."/>
            <person name="Badalamenti J.P."/>
            <person name="Herman A."/>
            <person name="Mangelson H."/>
            <person name="Liachko I."/>
            <person name="Sullivan S."/>
            <person name="Sone E.D."/>
            <person name="Koren S."/>
            <person name="Silverstein K.A.T."/>
            <person name="Beckman K.B."/>
            <person name="Gohl D.M."/>
        </authorList>
    </citation>
    <scope>NUCLEOTIDE SEQUENCE</scope>
    <source>
        <strain evidence="1">Duluth1</strain>
        <tissue evidence="1">Whole animal</tissue>
    </source>
</reference>
<name>A0A9D4B9S8_DREPO</name>
<sequence length="78" mass="8633">MFQTSLVRQKPPTHPGQHAAPIQTVKISDLACSKRASTKPDVFTRTFPGADIGSYHDLVLTTIKLMLKSKRITKNPCI</sequence>
<dbReference type="Proteomes" id="UP000828390">
    <property type="component" value="Unassembled WGS sequence"/>
</dbReference>
<proteinExistence type="predicted"/>
<accession>A0A9D4B9S8</accession>
<organism evidence="1 2">
    <name type="scientific">Dreissena polymorpha</name>
    <name type="common">Zebra mussel</name>
    <name type="synonym">Mytilus polymorpha</name>
    <dbReference type="NCBI Taxonomy" id="45954"/>
    <lineage>
        <taxon>Eukaryota</taxon>
        <taxon>Metazoa</taxon>
        <taxon>Spiralia</taxon>
        <taxon>Lophotrochozoa</taxon>
        <taxon>Mollusca</taxon>
        <taxon>Bivalvia</taxon>
        <taxon>Autobranchia</taxon>
        <taxon>Heteroconchia</taxon>
        <taxon>Euheterodonta</taxon>
        <taxon>Imparidentia</taxon>
        <taxon>Neoheterodontei</taxon>
        <taxon>Myida</taxon>
        <taxon>Dreissenoidea</taxon>
        <taxon>Dreissenidae</taxon>
        <taxon>Dreissena</taxon>
    </lineage>
</organism>
<keyword evidence="2" id="KW-1185">Reference proteome</keyword>
<protein>
    <submittedName>
        <fullName evidence="1">Uncharacterized protein</fullName>
    </submittedName>
</protein>
<dbReference type="EMBL" id="JAIWYP010000016">
    <property type="protein sequence ID" value="KAH3694626.1"/>
    <property type="molecule type" value="Genomic_DNA"/>
</dbReference>
<evidence type="ECO:0000313" key="1">
    <source>
        <dbReference type="EMBL" id="KAH3694626.1"/>
    </source>
</evidence>